<evidence type="ECO:0000313" key="10">
    <source>
        <dbReference type="EMBL" id="QRF68610.1"/>
    </source>
</evidence>
<organism evidence="10 11">
    <name type="scientific">Ponticoccus alexandrii</name>
    <dbReference type="NCBI Taxonomy" id="1943633"/>
    <lineage>
        <taxon>Bacteria</taxon>
        <taxon>Pseudomonadati</taxon>
        <taxon>Pseudomonadota</taxon>
        <taxon>Alphaproteobacteria</taxon>
        <taxon>Rhodobacterales</taxon>
        <taxon>Roseobacteraceae</taxon>
        <taxon>Ponticoccus</taxon>
    </lineage>
</organism>
<dbReference type="SMART" id="SM00382">
    <property type="entry name" value="AAA"/>
    <property type="match status" value="2"/>
</dbReference>
<protein>
    <submittedName>
        <fullName evidence="10">ATP-binding cassette domain-containing protein</fullName>
    </submittedName>
</protein>
<accession>A0ABX7FDD3</accession>
<evidence type="ECO:0000256" key="2">
    <source>
        <dbReference type="ARBA" id="ARBA00022475"/>
    </source>
</evidence>
<evidence type="ECO:0000259" key="9">
    <source>
        <dbReference type="PROSITE" id="PS50893"/>
    </source>
</evidence>
<dbReference type="Proteomes" id="UP000596387">
    <property type="component" value="Plasmid p-SCP1"/>
</dbReference>
<keyword evidence="11" id="KW-1185">Reference proteome</keyword>
<evidence type="ECO:0000256" key="6">
    <source>
        <dbReference type="ARBA" id="ARBA00022840"/>
    </source>
</evidence>
<keyword evidence="3" id="KW-0762">Sugar transport</keyword>
<evidence type="ECO:0000256" key="4">
    <source>
        <dbReference type="ARBA" id="ARBA00022737"/>
    </source>
</evidence>
<dbReference type="Pfam" id="PF00005">
    <property type="entry name" value="ABC_tran"/>
    <property type="match status" value="2"/>
</dbReference>
<dbReference type="InterPro" id="IPR017871">
    <property type="entry name" value="ABC_transporter-like_CS"/>
</dbReference>
<reference evidence="10 11" key="1">
    <citation type="submission" date="2019-12" db="EMBL/GenBank/DDBJ databases">
        <title>Complete Genome Sequence of a Quorum-Sensing Bacterium,Rhodobacteraceae bacterium C31, Isolated from a marine microalgae symbiotic bacteria.</title>
        <authorList>
            <person name="Zhang Y."/>
        </authorList>
    </citation>
    <scope>NUCLEOTIDE SEQUENCE [LARGE SCALE GENOMIC DNA]</scope>
    <source>
        <strain evidence="10 11">C31</strain>
        <plasmid evidence="10 11">p-SCP1</plasmid>
    </source>
</reference>
<keyword evidence="7" id="KW-1278">Translocase</keyword>
<dbReference type="Gene3D" id="3.40.50.300">
    <property type="entry name" value="P-loop containing nucleotide triphosphate hydrolases"/>
    <property type="match status" value="2"/>
</dbReference>
<dbReference type="CDD" id="cd03216">
    <property type="entry name" value="ABC_Carb_Monos_I"/>
    <property type="match status" value="1"/>
</dbReference>
<dbReference type="PANTHER" id="PTHR43790:SF3">
    <property type="entry name" value="D-ALLOSE IMPORT ATP-BINDING PROTEIN ALSA-RELATED"/>
    <property type="match status" value="1"/>
</dbReference>
<dbReference type="RefSeq" id="WP_023851529.1">
    <property type="nucleotide sequence ID" value="NZ_CP047167.1"/>
</dbReference>
<dbReference type="CDD" id="cd03215">
    <property type="entry name" value="ABC_Carb_Monos_II"/>
    <property type="match status" value="1"/>
</dbReference>
<dbReference type="SUPFAM" id="SSF52540">
    <property type="entry name" value="P-loop containing nucleoside triphosphate hydrolases"/>
    <property type="match status" value="2"/>
</dbReference>
<gene>
    <name evidence="10" type="ORF">GQA70_19660</name>
</gene>
<keyword evidence="4" id="KW-0677">Repeat</keyword>
<dbReference type="InterPro" id="IPR027417">
    <property type="entry name" value="P-loop_NTPase"/>
</dbReference>
<proteinExistence type="predicted"/>
<dbReference type="PROSITE" id="PS50893">
    <property type="entry name" value="ABC_TRANSPORTER_2"/>
    <property type="match status" value="2"/>
</dbReference>
<keyword evidence="8" id="KW-0472">Membrane</keyword>
<keyword evidence="1" id="KW-0813">Transport</keyword>
<dbReference type="PROSITE" id="PS00211">
    <property type="entry name" value="ABC_TRANSPORTER_1"/>
    <property type="match status" value="1"/>
</dbReference>
<evidence type="ECO:0000256" key="7">
    <source>
        <dbReference type="ARBA" id="ARBA00022967"/>
    </source>
</evidence>
<keyword evidence="2" id="KW-1003">Cell membrane</keyword>
<dbReference type="PANTHER" id="PTHR43790">
    <property type="entry name" value="CARBOHYDRATE TRANSPORT ATP-BINDING PROTEIN MG119-RELATED"/>
    <property type="match status" value="1"/>
</dbReference>
<evidence type="ECO:0000256" key="1">
    <source>
        <dbReference type="ARBA" id="ARBA00022448"/>
    </source>
</evidence>
<keyword evidence="10" id="KW-0614">Plasmid</keyword>
<feature type="domain" description="ABC transporter" evidence="9">
    <location>
        <begin position="238"/>
        <end position="493"/>
    </location>
</feature>
<geneLocation type="plasmid" evidence="10 11">
    <name>p-SCP1</name>
</geneLocation>
<feature type="domain" description="ABC transporter" evidence="9">
    <location>
        <begin position="6"/>
        <end position="239"/>
    </location>
</feature>
<sequence length="501" mass="53493">MSGNLIQIDDVARSFGGVRALKGVSLTIGRGTVHGLLGENGAGKSTLVRIIAGLDQPSSGSVSFEGETLRDADVRAMEERGVFLVTQEPMIVGSMTVADNLMLGRWPGSAGFVREREMFARAAEFLADMGLDARAPADTLGAVDRRKLNILRALHSGGKLIILDEPTTDLTIGDKRQLFEFMTELKKSGVSFLFISHYNEEILEICDEVSVLRDGRMIGHNRSVAGMSSDQLSEMVVGRDVSLFRRAGGQGGGIAWQIRDIRARGLDVKALDIAEGEIVGFAGLPGSGAKELGQALYGLLPGASGQVMHRGRGIALAADPAVALDSGIAFLAEDRLRDGFVGIQSVAENIALSSLAAVSRGGWVSRRAERELVARFSKIFEIKAASQQTAVGTLSGGNQQKVCLSRLMATKPQLIILNEPTRGIDVGVKEEVHRSVDRMTQTGVSAIVITSDIDEMLRVVDRVVMFADGRIVAEAPAARLTKETIFETAYSADGAHHLLSA</sequence>
<evidence type="ECO:0000256" key="3">
    <source>
        <dbReference type="ARBA" id="ARBA00022597"/>
    </source>
</evidence>
<evidence type="ECO:0000256" key="8">
    <source>
        <dbReference type="ARBA" id="ARBA00023136"/>
    </source>
</evidence>
<dbReference type="EMBL" id="CP047167">
    <property type="protein sequence ID" value="QRF68610.1"/>
    <property type="molecule type" value="Genomic_DNA"/>
</dbReference>
<evidence type="ECO:0000256" key="5">
    <source>
        <dbReference type="ARBA" id="ARBA00022741"/>
    </source>
</evidence>
<keyword evidence="5" id="KW-0547">Nucleotide-binding</keyword>
<evidence type="ECO:0000313" key="11">
    <source>
        <dbReference type="Proteomes" id="UP000596387"/>
    </source>
</evidence>
<dbReference type="InterPro" id="IPR003439">
    <property type="entry name" value="ABC_transporter-like_ATP-bd"/>
</dbReference>
<dbReference type="InterPro" id="IPR003593">
    <property type="entry name" value="AAA+_ATPase"/>
</dbReference>
<name>A0ABX7FDD3_9RHOB</name>
<keyword evidence="6 10" id="KW-0067">ATP-binding</keyword>
<dbReference type="InterPro" id="IPR050107">
    <property type="entry name" value="ABC_carbohydrate_import_ATPase"/>
</dbReference>
<dbReference type="GO" id="GO:0005524">
    <property type="term" value="F:ATP binding"/>
    <property type="evidence" value="ECO:0007669"/>
    <property type="project" value="UniProtKB-KW"/>
</dbReference>